<dbReference type="GO" id="GO:0003677">
    <property type="term" value="F:DNA binding"/>
    <property type="evidence" value="ECO:0007669"/>
    <property type="project" value="InterPro"/>
</dbReference>
<dbReference type="STRING" id="436010.A0A166NU95"/>
<dbReference type="Proteomes" id="UP000076532">
    <property type="component" value="Unassembled WGS sequence"/>
</dbReference>
<keyword evidence="4" id="KW-1185">Reference proteome</keyword>
<accession>A0A166NU95</accession>
<dbReference type="Gene3D" id="2.30.30.390">
    <property type="entry name" value="Hemimethylated DNA-binding domain"/>
    <property type="match status" value="1"/>
</dbReference>
<evidence type="ECO:0000313" key="3">
    <source>
        <dbReference type="EMBL" id="KZP25388.1"/>
    </source>
</evidence>
<dbReference type="Pfam" id="PF08755">
    <property type="entry name" value="YccV-like"/>
    <property type="match status" value="1"/>
</dbReference>
<dbReference type="Pfam" id="PF13369">
    <property type="entry name" value="Transglut_core2"/>
    <property type="match status" value="1"/>
</dbReference>
<dbReference type="InterPro" id="IPR011722">
    <property type="entry name" value="Hemimethylated_DNA-bd_dom"/>
</dbReference>
<dbReference type="InterPro" id="IPR036623">
    <property type="entry name" value="Hemimethylated_DNA-bd_sf"/>
</dbReference>
<dbReference type="SUPFAM" id="SSF141255">
    <property type="entry name" value="YccV-like"/>
    <property type="match status" value="1"/>
</dbReference>
<dbReference type="NCBIfam" id="TIGR02097">
    <property type="entry name" value="yccV"/>
    <property type="match status" value="1"/>
</dbReference>
<evidence type="ECO:0000259" key="2">
    <source>
        <dbReference type="SMART" id="SM00992"/>
    </source>
</evidence>
<dbReference type="EMBL" id="KV417521">
    <property type="protein sequence ID" value="KZP25388.1"/>
    <property type="molecule type" value="Genomic_DNA"/>
</dbReference>
<protein>
    <recommendedName>
        <fullName evidence="2">Hemimethylated DNA-binding domain-containing protein</fullName>
    </recommendedName>
</protein>
<dbReference type="InterPro" id="IPR032698">
    <property type="entry name" value="SirB1_N"/>
</dbReference>
<organism evidence="3 4">
    <name type="scientific">Athelia psychrophila</name>
    <dbReference type="NCBI Taxonomy" id="1759441"/>
    <lineage>
        <taxon>Eukaryota</taxon>
        <taxon>Fungi</taxon>
        <taxon>Dikarya</taxon>
        <taxon>Basidiomycota</taxon>
        <taxon>Agaricomycotina</taxon>
        <taxon>Agaricomycetes</taxon>
        <taxon>Agaricomycetidae</taxon>
        <taxon>Atheliales</taxon>
        <taxon>Atheliaceae</taxon>
        <taxon>Athelia</taxon>
    </lineage>
</organism>
<dbReference type="SMART" id="SM00992">
    <property type="entry name" value="YccV-like"/>
    <property type="match status" value="1"/>
</dbReference>
<gene>
    <name evidence="3" type="ORF">FIBSPDRAFT_389454</name>
</gene>
<proteinExistence type="predicted"/>
<dbReference type="PANTHER" id="PTHR31350">
    <property type="entry name" value="SI:DKEY-261L7.2"/>
    <property type="match status" value="1"/>
</dbReference>
<feature type="region of interest" description="Disordered" evidence="1">
    <location>
        <begin position="579"/>
        <end position="608"/>
    </location>
</feature>
<dbReference type="AlphaFoldDB" id="A0A166NU95"/>
<dbReference type="PANTHER" id="PTHR31350:SF27">
    <property type="entry name" value="HEMIMETHYLATED DNA-BINDING DOMAIN-CONTAINING PROTEIN"/>
    <property type="match status" value="1"/>
</dbReference>
<feature type="domain" description="Hemimethylated DNA-binding" evidence="2">
    <location>
        <begin position="469"/>
        <end position="570"/>
    </location>
</feature>
<sequence>MSQSESFPQLPLDVYAEIFIRIPVVQDDSSIKTLIACTEANSQLRNAAIIPSIWQPHYLARYTHSLEAKEAERRRDIKDDWRLLMISRLRLDGIALKALDAVVHLTSDRTTLAREVCTHSLDIFDTIHLEAQQPKLAKEGLASGLTKFYWAKQLSGLIARREALGVWIDCLVHNKNSSWLFFERAIAGLSSFFGVSLTQISGQLDAVSQACRNDLIASGHSVNPEDMDFDEFTGFCKAICTSLRAQGFGAADADNYHNLYNHFPHTFLTTHKHTLPLSLVYIFVVVARRLGIAASPTNFPFHVLAHVSTPNPTHDDIYVDVFNSSTKAILSVRDDIPRLMHQARIQPADMMRHIVPAPAGHMLHRAARNIIGSPPTAPDGEAHPWADRQATAYATGCVQFLTGSFEVLPSIFDCLTAYPLDWALVLRDVLLPHLDPGQRAHLADICDAVVLTEENVLKAVNRRSENSVAIKHFVGMVFLHAHQDYVGCIRGWEPTCMASEEWIIQMRVDTLKRGRNQPFYHILAPSDAPERYVAEENILPCILTPQLAERFIKQVAEISRYFDGVEIGLSDEARGRFLPSPEKLSSYPEEDAARGAGISVQPPLAPHQ</sequence>
<name>A0A166NU95_9AGAM</name>
<evidence type="ECO:0000313" key="4">
    <source>
        <dbReference type="Proteomes" id="UP000076532"/>
    </source>
</evidence>
<dbReference type="OrthoDB" id="28868at2759"/>
<reference evidence="3 4" key="1">
    <citation type="journal article" date="2016" name="Mol. Biol. Evol.">
        <title>Comparative Genomics of Early-Diverging Mushroom-Forming Fungi Provides Insights into the Origins of Lignocellulose Decay Capabilities.</title>
        <authorList>
            <person name="Nagy L.G."/>
            <person name="Riley R."/>
            <person name="Tritt A."/>
            <person name="Adam C."/>
            <person name="Daum C."/>
            <person name="Floudas D."/>
            <person name="Sun H."/>
            <person name="Yadav J.S."/>
            <person name="Pangilinan J."/>
            <person name="Larsson K.H."/>
            <person name="Matsuura K."/>
            <person name="Barry K."/>
            <person name="Labutti K."/>
            <person name="Kuo R."/>
            <person name="Ohm R.A."/>
            <person name="Bhattacharya S.S."/>
            <person name="Shirouzu T."/>
            <person name="Yoshinaga Y."/>
            <person name="Martin F.M."/>
            <person name="Grigoriev I.V."/>
            <person name="Hibbett D.S."/>
        </authorList>
    </citation>
    <scope>NUCLEOTIDE SEQUENCE [LARGE SCALE GENOMIC DNA]</scope>
    <source>
        <strain evidence="3 4">CBS 109695</strain>
    </source>
</reference>
<evidence type="ECO:0000256" key="1">
    <source>
        <dbReference type="SAM" id="MobiDB-lite"/>
    </source>
</evidence>